<gene>
    <name evidence="2" type="ORF">GPM918_LOCUS16737</name>
    <name evidence="3" type="ORF">SRO942_LOCUS16736</name>
</gene>
<dbReference type="EMBL" id="CAJNOQ010004460">
    <property type="protein sequence ID" value="CAF1060202.1"/>
    <property type="molecule type" value="Genomic_DNA"/>
</dbReference>
<dbReference type="InterPro" id="IPR001283">
    <property type="entry name" value="CRISP-related"/>
</dbReference>
<dbReference type="InterPro" id="IPR035940">
    <property type="entry name" value="CAP_sf"/>
</dbReference>
<dbReference type="SMART" id="SM00198">
    <property type="entry name" value="SCP"/>
    <property type="match status" value="1"/>
</dbReference>
<accession>A0A814L2H9</accession>
<proteinExistence type="predicted"/>
<evidence type="ECO:0000313" key="3">
    <source>
        <dbReference type="EMBL" id="CAF3828619.1"/>
    </source>
</evidence>
<name>A0A814L2H9_9BILA</name>
<dbReference type="Proteomes" id="UP000681722">
    <property type="component" value="Unassembled WGS sequence"/>
</dbReference>
<dbReference type="OrthoDB" id="337038at2759"/>
<dbReference type="EMBL" id="CAJOBC010004460">
    <property type="protein sequence ID" value="CAF3828619.1"/>
    <property type="molecule type" value="Genomic_DNA"/>
</dbReference>
<dbReference type="PANTHER" id="PTHR10334">
    <property type="entry name" value="CYSTEINE-RICH SECRETORY PROTEIN-RELATED"/>
    <property type="match status" value="1"/>
</dbReference>
<keyword evidence="4" id="KW-1185">Reference proteome</keyword>
<evidence type="ECO:0000313" key="4">
    <source>
        <dbReference type="Proteomes" id="UP000663829"/>
    </source>
</evidence>
<dbReference type="Pfam" id="PF00188">
    <property type="entry name" value="CAP"/>
    <property type="match status" value="1"/>
</dbReference>
<dbReference type="AlphaFoldDB" id="A0A814L2H9"/>
<protein>
    <recommendedName>
        <fullName evidence="1">SCP domain-containing protein</fullName>
    </recommendedName>
</protein>
<organism evidence="2 4">
    <name type="scientific">Didymodactylos carnosus</name>
    <dbReference type="NCBI Taxonomy" id="1234261"/>
    <lineage>
        <taxon>Eukaryota</taxon>
        <taxon>Metazoa</taxon>
        <taxon>Spiralia</taxon>
        <taxon>Gnathifera</taxon>
        <taxon>Rotifera</taxon>
        <taxon>Eurotatoria</taxon>
        <taxon>Bdelloidea</taxon>
        <taxon>Philodinida</taxon>
        <taxon>Philodinidae</taxon>
        <taxon>Didymodactylos</taxon>
    </lineage>
</organism>
<dbReference type="InterPro" id="IPR014044">
    <property type="entry name" value="CAP_dom"/>
</dbReference>
<sequence>MAAKNMFQHSNKMTYNGTIVGENLSYSSASPPDPMTGDSMTRPWYDKEEPMYRYDNDYQPQLTHFTQIVWKSTKEVGFGRANNVNQWYGVAVYYPPGNIQGQFSRNVKKPK</sequence>
<evidence type="ECO:0000259" key="1">
    <source>
        <dbReference type="SMART" id="SM00198"/>
    </source>
</evidence>
<reference evidence="2" key="1">
    <citation type="submission" date="2021-02" db="EMBL/GenBank/DDBJ databases">
        <authorList>
            <person name="Nowell W R."/>
        </authorList>
    </citation>
    <scope>NUCLEOTIDE SEQUENCE</scope>
</reference>
<dbReference type="Gene3D" id="3.40.33.10">
    <property type="entry name" value="CAP"/>
    <property type="match status" value="1"/>
</dbReference>
<feature type="domain" description="SCP" evidence="1">
    <location>
        <begin position="2"/>
        <end position="101"/>
    </location>
</feature>
<evidence type="ECO:0000313" key="2">
    <source>
        <dbReference type="EMBL" id="CAF1060202.1"/>
    </source>
</evidence>
<dbReference type="SUPFAM" id="SSF55797">
    <property type="entry name" value="PR-1-like"/>
    <property type="match status" value="1"/>
</dbReference>
<dbReference type="Proteomes" id="UP000663829">
    <property type="component" value="Unassembled WGS sequence"/>
</dbReference>
<comment type="caution">
    <text evidence="2">The sequence shown here is derived from an EMBL/GenBank/DDBJ whole genome shotgun (WGS) entry which is preliminary data.</text>
</comment>